<protein>
    <submittedName>
        <fullName evidence="1">Uncharacterized protein</fullName>
    </submittedName>
</protein>
<name>A0A498S2J2_ACAVI</name>
<proteinExistence type="predicted"/>
<keyword evidence="2" id="KW-1185">Reference proteome</keyword>
<evidence type="ECO:0000313" key="2">
    <source>
        <dbReference type="Proteomes" id="UP000276991"/>
    </source>
</evidence>
<sequence length="82" mass="9172">MDECSGKIQTTQTSGSVPVPQVENPLITLITSFLMLPIPPPDRNDRWAKKKLWQAQKELKKVVDLELIDGQAGAQVIARLFE</sequence>
<dbReference type="EMBL" id="UPTC01000057">
    <property type="protein sequence ID" value="VBB25984.1"/>
    <property type="molecule type" value="Genomic_DNA"/>
</dbReference>
<dbReference type="AlphaFoldDB" id="A0A498S2J2"/>
<organism evidence="1 2">
    <name type="scientific">Acanthocheilonema viteae</name>
    <name type="common">Filarial nematode worm</name>
    <name type="synonym">Dipetalonema viteae</name>
    <dbReference type="NCBI Taxonomy" id="6277"/>
    <lineage>
        <taxon>Eukaryota</taxon>
        <taxon>Metazoa</taxon>
        <taxon>Ecdysozoa</taxon>
        <taxon>Nematoda</taxon>
        <taxon>Chromadorea</taxon>
        <taxon>Rhabditida</taxon>
        <taxon>Spirurina</taxon>
        <taxon>Spiruromorpha</taxon>
        <taxon>Filarioidea</taxon>
        <taxon>Onchocercidae</taxon>
        <taxon>Acanthocheilonema</taxon>
    </lineage>
</organism>
<accession>A0A498S2J2</accession>
<reference evidence="1 2" key="1">
    <citation type="submission" date="2018-08" db="EMBL/GenBank/DDBJ databases">
        <authorList>
            <person name="Laetsch R D."/>
            <person name="Stevens L."/>
            <person name="Kumar S."/>
            <person name="Blaxter L. M."/>
        </authorList>
    </citation>
    <scope>NUCLEOTIDE SEQUENCE [LARGE SCALE GENOMIC DNA]</scope>
</reference>
<dbReference type="Proteomes" id="UP000276991">
    <property type="component" value="Unassembled WGS sequence"/>
</dbReference>
<gene>
    <name evidence="1" type="ORF">NAV_LOCUS814</name>
</gene>
<evidence type="ECO:0000313" key="1">
    <source>
        <dbReference type="EMBL" id="VBB25984.1"/>
    </source>
</evidence>